<sequence length="314" mass="36189">MNKRTFLEAISISFLVTATVRISYGLENLYGLASINIIFAACTYFVLNNNYINIKNEKEKSNKEIKELIEKNTKRLDEIYSKMDRFTEIMNKNIDELKNSSEGIVSTIIKEFSIHNDNIDKVFYELKNEIKDKTNEINNNINTQSNINNEINDLFAQKLKADILLKKELKESMKNIQDTIIEGNNKTSLINSSILENNNKLDKIAKSIEEQLDKLIDIEGNLNELNDKSDDMLSDDQEIQDVLCEIKEENGRSNMNVIQKIDECIEANDKITSKYEIIQKYFTAELLKTASKNENVANMLKDNYKLLKEIVASV</sequence>
<keyword evidence="4" id="KW-1185">Reference proteome</keyword>
<proteinExistence type="predicted"/>
<protein>
    <submittedName>
        <fullName evidence="3">Uncharacterized protein</fullName>
    </submittedName>
</protein>
<keyword evidence="1" id="KW-0175">Coiled coil</keyword>
<evidence type="ECO:0000313" key="4">
    <source>
        <dbReference type="Proteomes" id="UP001078443"/>
    </source>
</evidence>
<reference evidence="3" key="1">
    <citation type="submission" date="2022-12" db="EMBL/GenBank/DDBJ databases">
        <authorList>
            <person name="Wang J."/>
        </authorList>
    </citation>
    <scope>NUCLEOTIDE SEQUENCE</scope>
    <source>
        <strain evidence="3">HY-45-18</strain>
    </source>
</reference>
<keyword evidence="2" id="KW-0812">Transmembrane</keyword>
<evidence type="ECO:0000256" key="1">
    <source>
        <dbReference type="SAM" id="Coils"/>
    </source>
</evidence>
<keyword evidence="2" id="KW-1133">Transmembrane helix</keyword>
<feature type="transmembrane region" description="Helical" evidence="2">
    <location>
        <begin position="30"/>
        <end position="47"/>
    </location>
</feature>
<accession>A0ABT4D3K7</accession>
<name>A0ABT4D3K7_9CLOT</name>
<comment type="caution">
    <text evidence="3">The sequence shown here is derived from an EMBL/GenBank/DDBJ whole genome shotgun (WGS) entry which is preliminary data.</text>
</comment>
<evidence type="ECO:0000313" key="3">
    <source>
        <dbReference type="EMBL" id="MCY6485829.1"/>
    </source>
</evidence>
<gene>
    <name evidence="3" type="ORF">OW763_16025</name>
</gene>
<dbReference type="EMBL" id="JAPQER010000012">
    <property type="protein sequence ID" value="MCY6485829.1"/>
    <property type="molecule type" value="Genomic_DNA"/>
</dbReference>
<feature type="transmembrane region" description="Helical" evidence="2">
    <location>
        <begin position="7"/>
        <end position="24"/>
    </location>
</feature>
<feature type="coiled-coil region" evidence="1">
    <location>
        <begin position="166"/>
        <end position="228"/>
    </location>
</feature>
<keyword evidence="2" id="KW-0472">Membrane</keyword>
<evidence type="ECO:0000256" key="2">
    <source>
        <dbReference type="SAM" id="Phobius"/>
    </source>
</evidence>
<dbReference type="Proteomes" id="UP001078443">
    <property type="component" value="Unassembled WGS sequence"/>
</dbReference>
<dbReference type="RefSeq" id="WP_268042520.1">
    <property type="nucleotide sequence ID" value="NZ_JAPQER010000012.1"/>
</dbReference>
<organism evidence="3 4">
    <name type="scientific">Clostridium aestuarii</name>
    <dbReference type="NCBI Taxonomy" id="338193"/>
    <lineage>
        <taxon>Bacteria</taxon>
        <taxon>Bacillati</taxon>
        <taxon>Bacillota</taxon>
        <taxon>Clostridia</taxon>
        <taxon>Eubacteriales</taxon>
        <taxon>Clostridiaceae</taxon>
        <taxon>Clostridium</taxon>
    </lineage>
</organism>